<dbReference type="RefSeq" id="XP_075074354.1">
    <property type="nucleotide sequence ID" value="XM_075218253.1"/>
</dbReference>
<keyword evidence="1" id="KW-1185">Reference proteome</keyword>
<reference evidence="2" key="2">
    <citation type="submission" date="2025-08" db="UniProtKB">
        <authorList>
            <consortium name="RefSeq"/>
        </authorList>
    </citation>
    <scope>IDENTIFICATION</scope>
    <source>
        <tissue evidence="2">Leaf</tissue>
    </source>
</reference>
<organism evidence="1 2">
    <name type="scientific">Nicotiana tabacum</name>
    <name type="common">Common tobacco</name>
    <dbReference type="NCBI Taxonomy" id="4097"/>
    <lineage>
        <taxon>Eukaryota</taxon>
        <taxon>Viridiplantae</taxon>
        <taxon>Streptophyta</taxon>
        <taxon>Embryophyta</taxon>
        <taxon>Tracheophyta</taxon>
        <taxon>Spermatophyta</taxon>
        <taxon>Magnoliopsida</taxon>
        <taxon>eudicotyledons</taxon>
        <taxon>Gunneridae</taxon>
        <taxon>Pentapetalae</taxon>
        <taxon>asterids</taxon>
        <taxon>lamiids</taxon>
        <taxon>Solanales</taxon>
        <taxon>Solanaceae</taxon>
        <taxon>Nicotianoideae</taxon>
        <taxon>Nicotianeae</taxon>
        <taxon>Nicotiana</taxon>
    </lineage>
</organism>
<dbReference type="Proteomes" id="UP000790787">
    <property type="component" value="Chromosome 7"/>
</dbReference>
<name>A0AC58RNQ6_TOBAC</name>
<evidence type="ECO:0000313" key="1">
    <source>
        <dbReference type="Proteomes" id="UP000790787"/>
    </source>
</evidence>
<evidence type="ECO:0000313" key="2">
    <source>
        <dbReference type="RefSeq" id="XP_075074354.1"/>
    </source>
</evidence>
<reference evidence="1" key="1">
    <citation type="journal article" date="2014" name="Nat. Commun.">
        <title>The tobacco genome sequence and its comparison with those of tomato and potato.</title>
        <authorList>
            <person name="Sierro N."/>
            <person name="Battey J.N."/>
            <person name="Ouadi S."/>
            <person name="Bakaher N."/>
            <person name="Bovet L."/>
            <person name="Willig A."/>
            <person name="Goepfert S."/>
            <person name="Peitsch M.C."/>
            <person name="Ivanov N.V."/>
        </authorList>
    </citation>
    <scope>NUCLEOTIDE SEQUENCE [LARGE SCALE GENOMIC DNA]</scope>
</reference>
<sequence length="123" mass="14071">MTEIIKQQEIIKKAQVQLAEVIGKGKIVEEADVSQLPYLKCIIKETLRMHPPVPFLIPRKVEQDIELCDYIIPKGSQILVNAWAIGLDSTSWEDPLVFKPERFWNLDVDMRGHDFELIPFGAG</sequence>
<proteinExistence type="predicted"/>
<gene>
    <name evidence="2" type="primary">LOC142161961</name>
</gene>
<protein>
    <submittedName>
        <fullName evidence="2">Geraniol 8-hydroxylase-like</fullName>
    </submittedName>
</protein>
<accession>A0AC58RNQ6</accession>